<evidence type="ECO:0000256" key="5">
    <source>
        <dbReference type="ARBA" id="ARBA00022801"/>
    </source>
</evidence>
<dbReference type="Proteomes" id="UP000006334">
    <property type="component" value="Unassembled WGS sequence"/>
</dbReference>
<dbReference type="InterPro" id="IPR051156">
    <property type="entry name" value="Mito/Outer_Membr_Metalloprot"/>
</dbReference>
<dbReference type="InterPro" id="IPR001915">
    <property type="entry name" value="Peptidase_M48"/>
</dbReference>
<dbReference type="Pfam" id="PF14559">
    <property type="entry name" value="TPR_19"/>
    <property type="match status" value="1"/>
</dbReference>
<dbReference type="EC" id="3.4.-.-" evidence="8"/>
<comment type="similarity">
    <text evidence="8">Belongs to the peptidase M48 family. BepA subfamily.</text>
</comment>
<feature type="chain" id="PRO_5009016192" description="Putative beta-barrel assembly-enhancing protease" evidence="8">
    <location>
        <begin position="32"/>
        <end position="494"/>
    </location>
</feature>
<dbReference type="GO" id="GO:0008270">
    <property type="term" value="F:zinc ion binding"/>
    <property type="evidence" value="ECO:0007669"/>
    <property type="project" value="UniProtKB-UniRule"/>
</dbReference>
<evidence type="ECO:0000256" key="8">
    <source>
        <dbReference type="HAMAP-Rule" id="MF_00997"/>
    </source>
</evidence>
<keyword evidence="5 8" id="KW-0378">Hydrolase</keyword>
<keyword evidence="3 8" id="KW-0732">Signal</keyword>
<evidence type="ECO:0000256" key="3">
    <source>
        <dbReference type="ARBA" id="ARBA00022729"/>
    </source>
</evidence>
<feature type="binding site" evidence="8">
    <location>
        <position position="149"/>
    </location>
    <ligand>
        <name>Zn(2+)</name>
        <dbReference type="ChEBI" id="CHEBI:29105"/>
        <note>catalytic</note>
    </ligand>
</feature>
<dbReference type="PANTHER" id="PTHR22726">
    <property type="entry name" value="METALLOENDOPEPTIDASE OMA1"/>
    <property type="match status" value="1"/>
</dbReference>
<dbReference type="InterPro" id="IPR030873">
    <property type="entry name" value="Protease_BepA"/>
</dbReference>
<feature type="active site" description="Proton donor" evidence="8">
    <location>
        <position position="214"/>
    </location>
</feature>
<sequence precursor="true">MREVSLKNMTQRLFAIVTSAVFAFSSTIATAQVSDQHQRNALPEIGVVASDAISIDKEIQIGDILMRQLRGQAPLLSDPLLEEYLQDLGNRLVVQADNVKFPFKFFMINNADINAFAFFGGHIGVHTGLIFNSDNESELASVLAHEVAHVTQRHIARKIQAQQKSSPLQLASIFGSVLLAMADPEAGMAALSATNAAAQQASINYTRANEREADRIGIQVLAQSGYDPNAAATFFGKLAEKYRLRSTPFAYLLTHPLPQSRIADARSRASSYNVRQVPERLSFHLAKARITARFYGNPKDNIVVFQDMLDKQHYVFKQSALYGLALSYFENEQYAQAQKIINQLIENDTNNLFYLDLAADLSIAQKDYAPAIAMLSEQAKHSPHNSVISLNLANILIKKGDIKEATRILKDFLLINPNNLLALQLLSDAYLESRQMLEMHQSKAEVYALVAAYPRAIDELHTAYNFAGDRQLEKQRIRARIDQIREQIDRIKTL</sequence>
<evidence type="ECO:0000259" key="9">
    <source>
        <dbReference type="Pfam" id="PF01435"/>
    </source>
</evidence>
<keyword evidence="6 8" id="KW-0862">Zinc</keyword>
<evidence type="ECO:0000313" key="11">
    <source>
        <dbReference type="Proteomes" id="UP000006334"/>
    </source>
</evidence>
<dbReference type="InterPro" id="IPR011990">
    <property type="entry name" value="TPR-like_helical_dom_sf"/>
</dbReference>
<dbReference type="HAMAP" id="MF_00997">
    <property type="entry name" value="Protease_BepA"/>
    <property type="match status" value="1"/>
</dbReference>
<dbReference type="PANTHER" id="PTHR22726:SF1">
    <property type="entry name" value="METALLOENDOPEPTIDASE OMA1, MITOCHONDRIAL"/>
    <property type="match status" value="1"/>
</dbReference>
<keyword evidence="7 8" id="KW-0482">Metalloprotease</keyword>
<dbReference type="SMART" id="SM00028">
    <property type="entry name" value="TPR"/>
    <property type="match status" value="2"/>
</dbReference>
<dbReference type="CDD" id="cd07333">
    <property type="entry name" value="M48C_bepA_like"/>
    <property type="match status" value="1"/>
</dbReference>
<feature type="signal peptide" evidence="8">
    <location>
        <begin position="1"/>
        <end position="31"/>
    </location>
</feature>
<feature type="binding site" evidence="8">
    <location>
        <position position="145"/>
    </location>
    <ligand>
        <name>Zn(2+)</name>
        <dbReference type="ChEBI" id="CHEBI:29105"/>
        <note>catalytic</note>
    </ligand>
</feature>
<evidence type="ECO:0000256" key="4">
    <source>
        <dbReference type="ARBA" id="ARBA00022764"/>
    </source>
</evidence>
<dbReference type="SUPFAM" id="SSF48452">
    <property type="entry name" value="TPR-like"/>
    <property type="match status" value="1"/>
</dbReference>
<dbReference type="Pfam" id="PF13174">
    <property type="entry name" value="TPR_6"/>
    <property type="match status" value="1"/>
</dbReference>
<keyword evidence="11" id="KW-1185">Reference proteome</keyword>
<keyword evidence="2 8" id="KW-0479">Metal-binding</keyword>
<proteinExistence type="inferred from homology"/>
<dbReference type="Gene3D" id="3.30.2010.10">
    <property type="entry name" value="Metalloproteases ('zincins'), catalytic domain"/>
    <property type="match status" value="1"/>
</dbReference>
<dbReference type="eggNOG" id="COG4783">
    <property type="taxonomic scope" value="Bacteria"/>
</dbReference>
<gene>
    <name evidence="10" type="primary">yfgC</name>
    <name evidence="10" type="ORF">GLIP_1907</name>
</gene>
<evidence type="ECO:0000256" key="6">
    <source>
        <dbReference type="ARBA" id="ARBA00022833"/>
    </source>
</evidence>
<dbReference type="STRING" id="1127673.GLIP_1907"/>
<comment type="function">
    <text evidence="8">Functions as both a chaperone and a metalloprotease. Maintains the integrity of the outer membrane by promoting either the assembly or the elimination of outer membrane proteins, depending on their folding state.</text>
</comment>
<name>K6YTB3_9ALTE</name>
<dbReference type="GO" id="GO:0051603">
    <property type="term" value="P:proteolysis involved in protein catabolic process"/>
    <property type="evidence" value="ECO:0007669"/>
    <property type="project" value="TreeGrafter"/>
</dbReference>
<dbReference type="GO" id="GO:0042597">
    <property type="term" value="C:periplasmic space"/>
    <property type="evidence" value="ECO:0007669"/>
    <property type="project" value="UniProtKB-SubCell"/>
</dbReference>
<reference evidence="10 11" key="1">
    <citation type="journal article" date="2017" name="Antonie Van Leeuwenhoek">
        <title>Rhizobium rhizosphaerae sp. nov., a novel species isolated from rice rhizosphere.</title>
        <authorList>
            <person name="Zhao J.J."/>
            <person name="Zhang J."/>
            <person name="Zhang R.J."/>
            <person name="Zhang C.W."/>
            <person name="Yin H.Q."/>
            <person name="Zhang X.X."/>
        </authorList>
    </citation>
    <scope>NUCLEOTIDE SEQUENCE [LARGE SCALE GENOMIC DNA]</scope>
    <source>
        <strain evidence="10 11">E3</strain>
    </source>
</reference>
<feature type="binding site" evidence="8">
    <location>
        <position position="210"/>
    </location>
    <ligand>
        <name>Zn(2+)</name>
        <dbReference type="ChEBI" id="CHEBI:29105"/>
        <note>catalytic</note>
    </ligand>
</feature>
<keyword evidence="4 8" id="KW-0574">Periplasm</keyword>
<dbReference type="AlphaFoldDB" id="K6YTB3"/>
<keyword evidence="1 8" id="KW-0645">Protease</keyword>
<evidence type="ECO:0000313" key="10">
    <source>
        <dbReference type="EMBL" id="GAC14535.1"/>
    </source>
</evidence>
<dbReference type="InterPro" id="IPR019734">
    <property type="entry name" value="TPR_rpt"/>
</dbReference>
<dbReference type="Pfam" id="PF01435">
    <property type="entry name" value="Peptidase_M48"/>
    <property type="match status" value="1"/>
</dbReference>
<organism evidence="10 11">
    <name type="scientific">Aliiglaciecola lipolytica E3</name>
    <dbReference type="NCBI Taxonomy" id="1127673"/>
    <lineage>
        <taxon>Bacteria</taxon>
        <taxon>Pseudomonadati</taxon>
        <taxon>Pseudomonadota</taxon>
        <taxon>Gammaproteobacteria</taxon>
        <taxon>Alteromonadales</taxon>
        <taxon>Alteromonadaceae</taxon>
        <taxon>Aliiglaciecola</taxon>
    </lineage>
</organism>
<dbReference type="EMBL" id="BAEN01000038">
    <property type="protein sequence ID" value="GAC14535.1"/>
    <property type="molecule type" value="Genomic_DNA"/>
</dbReference>
<evidence type="ECO:0000256" key="1">
    <source>
        <dbReference type="ARBA" id="ARBA00022670"/>
    </source>
</evidence>
<evidence type="ECO:0000256" key="2">
    <source>
        <dbReference type="ARBA" id="ARBA00022723"/>
    </source>
</evidence>
<protein>
    <recommendedName>
        <fullName evidence="8">Putative beta-barrel assembly-enhancing protease</fullName>
        <ecNumber evidence="8">3.4.-.-</ecNumber>
    </recommendedName>
</protein>
<dbReference type="Gene3D" id="1.25.40.10">
    <property type="entry name" value="Tetratricopeptide repeat domain"/>
    <property type="match status" value="2"/>
</dbReference>
<feature type="active site" evidence="8">
    <location>
        <position position="146"/>
    </location>
</feature>
<comment type="caution">
    <text evidence="10">The sequence shown here is derived from an EMBL/GenBank/DDBJ whole genome shotgun (WGS) entry which is preliminary data.</text>
</comment>
<dbReference type="GO" id="GO:0016020">
    <property type="term" value="C:membrane"/>
    <property type="evidence" value="ECO:0007669"/>
    <property type="project" value="InterPro"/>
</dbReference>
<comment type="subcellular location">
    <subcellularLocation>
        <location evidence="8">Periplasm</location>
    </subcellularLocation>
</comment>
<feature type="domain" description="Peptidase M48" evidence="9">
    <location>
        <begin position="80"/>
        <end position="268"/>
    </location>
</feature>
<evidence type="ECO:0000256" key="7">
    <source>
        <dbReference type="ARBA" id="ARBA00023049"/>
    </source>
</evidence>
<accession>K6YTB3</accession>
<dbReference type="GO" id="GO:0004222">
    <property type="term" value="F:metalloendopeptidase activity"/>
    <property type="evidence" value="ECO:0007669"/>
    <property type="project" value="InterPro"/>
</dbReference>
<comment type="cofactor">
    <cofactor evidence="8">
        <name>Zn(2+)</name>
        <dbReference type="ChEBI" id="CHEBI:29105"/>
    </cofactor>
    <text evidence="8">Binds 1 zinc ion per subunit.</text>
</comment>